<organism evidence="2 3">
    <name type="scientific">Trypanosoma theileri</name>
    <dbReference type="NCBI Taxonomy" id="67003"/>
    <lineage>
        <taxon>Eukaryota</taxon>
        <taxon>Discoba</taxon>
        <taxon>Euglenozoa</taxon>
        <taxon>Kinetoplastea</taxon>
        <taxon>Metakinetoplastina</taxon>
        <taxon>Trypanosomatida</taxon>
        <taxon>Trypanosomatidae</taxon>
        <taxon>Trypanosoma</taxon>
    </lineage>
</organism>
<dbReference type="GeneID" id="39984208"/>
<comment type="caution">
    <text evidence="2">The sequence shown here is derived from an EMBL/GenBank/DDBJ whole genome shotgun (WGS) entry which is preliminary data.</text>
</comment>
<name>A0A1X0P0U7_9TRYP</name>
<sequence length="396" mass="45246">MIEPLQDAYVDYLGGLLLQSDIDLSIVRETLALLGFDENTIGDILGENLHRCSTSSSSFSSESNRRSLSQSLTIDSCEPVLTEERKKERGSMRQQHQQQREQRISHEVLIEEEYEEPHPCSVPTLSSSPISGDTESPSCELHSPYHTSSSVNSEEKRLLVSSRGLCWEAITTPERRSRYRELLHALEELLGVVWGPIPGNNNSVDGIPLEVRSFVCRNRLQKILQKRNKMENTFPLQPKHERKVLRPSLPVFSQKASKVRVQVQSRNGHGNDDIMHLRTHKPPRCFRSERRACVTDHQRQCELCMSLEYGSLFRQSKRHPLQLQDTPAAVGNACGVKMQPRAVNCVGTGRINRKALVTTLPQREDRVKMALAYRDEWNAVSFLTERENVPWWTNRT</sequence>
<keyword evidence="3" id="KW-1185">Reference proteome</keyword>
<dbReference type="EMBL" id="NBCO01000009">
    <property type="protein sequence ID" value="ORC90139.1"/>
    <property type="molecule type" value="Genomic_DNA"/>
</dbReference>
<gene>
    <name evidence="2" type="ORF">TM35_000091890</name>
</gene>
<feature type="region of interest" description="Disordered" evidence="1">
    <location>
        <begin position="115"/>
        <end position="154"/>
    </location>
</feature>
<reference evidence="2 3" key="1">
    <citation type="submission" date="2017-03" db="EMBL/GenBank/DDBJ databases">
        <title>An alternative strategy for trypanosome survival in the mammalian bloodstream revealed through genome and transcriptome analysis of the ubiquitous bovine parasite Trypanosoma (Megatrypanum) theileri.</title>
        <authorList>
            <person name="Kelly S."/>
            <person name="Ivens A."/>
            <person name="Mott A."/>
            <person name="O'Neill E."/>
            <person name="Emms D."/>
            <person name="Macleod O."/>
            <person name="Voorheis P."/>
            <person name="Matthews J."/>
            <person name="Matthews K."/>
            <person name="Carrington M."/>
        </authorList>
    </citation>
    <scope>NUCLEOTIDE SEQUENCE [LARGE SCALE GENOMIC DNA]</scope>
    <source>
        <strain evidence="2">Edinburgh</strain>
    </source>
</reference>
<dbReference type="OrthoDB" id="243821at2759"/>
<dbReference type="RefSeq" id="XP_028884205.1">
    <property type="nucleotide sequence ID" value="XM_029024428.1"/>
</dbReference>
<feature type="compositionally biased region" description="Polar residues" evidence="1">
    <location>
        <begin position="123"/>
        <end position="137"/>
    </location>
</feature>
<dbReference type="Proteomes" id="UP000192257">
    <property type="component" value="Unassembled WGS sequence"/>
</dbReference>
<protein>
    <submittedName>
        <fullName evidence="2">Uncharacterized protein</fullName>
    </submittedName>
</protein>
<proteinExistence type="predicted"/>
<feature type="compositionally biased region" description="Basic and acidic residues" evidence="1">
    <location>
        <begin position="82"/>
        <end position="91"/>
    </location>
</feature>
<evidence type="ECO:0000313" key="3">
    <source>
        <dbReference type="Proteomes" id="UP000192257"/>
    </source>
</evidence>
<evidence type="ECO:0000313" key="2">
    <source>
        <dbReference type="EMBL" id="ORC90139.1"/>
    </source>
</evidence>
<feature type="region of interest" description="Disordered" evidence="1">
    <location>
        <begin position="79"/>
        <end position="102"/>
    </location>
</feature>
<dbReference type="AlphaFoldDB" id="A0A1X0P0U7"/>
<accession>A0A1X0P0U7</accession>
<evidence type="ECO:0000256" key="1">
    <source>
        <dbReference type="SAM" id="MobiDB-lite"/>
    </source>
</evidence>
<dbReference type="VEuPathDB" id="TriTrypDB:TM35_000091890"/>